<evidence type="ECO:0000256" key="1">
    <source>
        <dbReference type="SAM" id="MobiDB-lite"/>
    </source>
</evidence>
<protein>
    <submittedName>
        <fullName evidence="2">Uncharacterized protein</fullName>
    </submittedName>
</protein>
<evidence type="ECO:0000313" key="3">
    <source>
        <dbReference type="Proteomes" id="UP000015106"/>
    </source>
</evidence>
<feature type="region of interest" description="Disordered" evidence="1">
    <location>
        <begin position="1"/>
        <end position="27"/>
    </location>
</feature>
<reference evidence="2" key="2">
    <citation type="submission" date="2018-03" db="EMBL/GenBank/DDBJ databases">
        <title>The Triticum urartu genome reveals the dynamic nature of wheat genome evolution.</title>
        <authorList>
            <person name="Ling H."/>
            <person name="Ma B."/>
            <person name="Shi X."/>
            <person name="Liu H."/>
            <person name="Dong L."/>
            <person name="Sun H."/>
            <person name="Cao Y."/>
            <person name="Gao Q."/>
            <person name="Zheng S."/>
            <person name="Li Y."/>
            <person name="Yu Y."/>
            <person name="Du H."/>
            <person name="Qi M."/>
            <person name="Li Y."/>
            <person name="Yu H."/>
            <person name="Cui Y."/>
            <person name="Wang N."/>
            <person name="Chen C."/>
            <person name="Wu H."/>
            <person name="Zhao Y."/>
            <person name="Zhang J."/>
            <person name="Li Y."/>
            <person name="Zhou W."/>
            <person name="Zhang B."/>
            <person name="Hu W."/>
            <person name="Eijk M."/>
            <person name="Tang J."/>
            <person name="Witsenboer H."/>
            <person name="Zhao S."/>
            <person name="Li Z."/>
            <person name="Zhang A."/>
            <person name="Wang D."/>
            <person name="Liang C."/>
        </authorList>
    </citation>
    <scope>NUCLEOTIDE SEQUENCE [LARGE SCALE GENOMIC DNA]</scope>
    <source>
        <strain evidence="2">cv. G1812</strain>
    </source>
</reference>
<organism evidence="2 3">
    <name type="scientific">Triticum urartu</name>
    <name type="common">Red wild einkorn</name>
    <name type="synonym">Crithodium urartu</name>
    <dbReference type="NCBI Taxonomy" id="4572"/>
    <lineage>
        <taxon>Eukaryota</taxon>
        <taxon>Viridiplantae</taxon>
        <taxon>Streptophyta</taxon>
        <taxon>Embryophyta</taxon>
        <taxon>Tracheophyta</taxon>
        <taxon>Spermatophyta</taxon>
        <taxon>Magnoliopsida</taxon>
        <taxon>Liliopsida</taxon>
        <taxon>Poales</taxon>
        <taxon>Poaceae</taxon>
        <taxon>BOP clade</taxon>
        <taxon>Pooideae</taxon>
        <taxon>Triticodae</taxon>
        <taxon>Triticeae</taxon>
        <taxon>Triticinae</taxon>
        <taxon>Triticum</taxon>
    </lineage>
</organism>
<evidence type="ECO:0000313" key="2">
    <source>
        <dbReference type="EnsemblPlants" id="TuG1812G0700002307.01.T01.cds418865"/>
    </source>
</evidence>
<accession>A0A8R7V0E8</accession>
<dbReference type="AlphaFoldDB" id="A0A8R7V0E8"/>
<keyword evidence="3" id="KW-1185">Reference proteome</keyword>
<dbReference type="Proteomes" id="UP000015106">
    <property type="component" value="Chromosome 7"/>
</dbReference>
<dbReference type="EnsemblPlants" id="TuG1812G0700002307.01.T01">
    <property type="protein sequence ID" value="TuG1812G0700002307.01.T01.cds418865"/>
    <property type="gene ID" value="TuG1812G0700002307.01"/>
</dbReference>
<reference evidence="2" key="3">
    <citation type="submission" date="2022-06" db="UniProtKB">
        <authorList>
            <consortium name="EnsemblPlants"/>
        </authorList>
    </citation>
    <scope>IDENTIFICATION</scope>
</reference>
<dbReference type="Gramene" id="TuG1812G0700002307.01.T01">
    <property type="protein sequence ID" value="TuG1812G0700002307.01.T01.cds418865"/>
    <property type="gene ID" value="TuG1812G0700002307.01"/>
</dbReference>
<reference evidence="3" key="1">
    <citation type="journal article" date="2013" name="Nature">
        <title>Draft genome of the wheat A-genome progenitor Triticum urartu.</title>
        <authorList>
            <person name="Ling H.Q."/>
            <person name="Zhao S."/>
            <person name="Liu D."/>
            <person name="Wang J."/>
            <person name="Sun H."/>
            <person name="Zhang C."/>
            <person name="Fan H."/>
            <person name="Li D."/>
            <person name="Dong L."/>
            <person name="Tao Y."/>
            <person name="Gao C."/>
            <person name="Wu H."/>
            <person name="Li Y."/>
            <person name="Cui Y."/>
            <person name="Guo X."/>
            <person name="Zheng S."/>
            <person name="Wang B."/>
            <person name="Yu K."/>
            <person name="Liang Q."/>
            <person name="Yang W."/>
            <person name="Lou X."/>
            <person name="Chen J."/>
            <person name="Feng M."/>
            <person name="Jian J."/>
            <person name="Zhang X."/>
            <person name="Luo G."/>
            <person name="Jiang Y."/>
            <person name="Liu J."/>
            <person name="Wang Z."/>
            <person name="Sha Y."/>
            <person name="Zhang B."/>
            <person name="Wu H."/>
            <person name="Tang D."/>
            <person name="Shen Q."/>
            <person name="Xue P."/>
            <person name="Zou S."/>
            <person name="Wang X."/>
            <person name="Liu X."/>
            <person name="Wang F."/>
            <person name="Yang Y."/>
            <person name="An X."/>
            <person name="Dong Z."/>
            <person name="Zhang K."/>
            <person name="Zhang X."/>
            <person name="Luo M.C."/>
            <person name="Dvorak J."/>
            <person name="Tong Y."/>
            <person name="Wang J."/>
            <person name="Yang H."/>
            <person name="Li Z."/>
            <person name="Wang D."/>
            <person name="Zhang A."/>
            <person name="Wang J."/>
        </authorList>
    </citation>
    <scope>NUCLEOTIDE SEQUENCE</scope>
    <source>
        <strain evidence="3">cv. G1812</strain>
    </source>
</reference>
<sequence>MVVEAAAGGNPNLGQRILTPASSTHGE</sequence>
<proteinExistence type="predicted"/>
<name>A0A8R7V0E8_TRIUA</name>